<dbReference type="PANTHER" id="PTHR43031">
    <property type="entry name" value="FAD-DEPENDENT OXIDOREDUCTASE"/>
    <property type="match status" value="1"/>
</dbReference>
<dbReference type="InterPro" id="IPR050229">
    <property type="entry name" value="GlpE_sulfurtransferase"/>
</dbReference>
<dbReference type="GO" id="GO:0004792">
    <property type="term" value="F:thiosulfate-cyanide sulfurtransferase activity"/>
    <property type="evidence" value="ECO:0007669"/>
    <property type="project" value="InterPro"/>
</dbReference>
<evidence type="ECO:0000313" key="5">
    <source>
        <dbReference type="Proteomes" id="UP000287823"/>
    </source>
</evidence>
<evidence type="ECO:0000256" key="1">
    <source>
        <dbReference type="ARBA" id="ARBA00022490"/>
    </source>
</evidence>
<dbReference type="InterPro" id="IPR036873">
    <property type="entry name" value="Rhodanese-like_dom_sf"/>
</dbReference>
<reference evidence="4 5" key="1">
    <citation type="journal article" date="2011" name="Front. Microbiol.">
        <title>Genomic signatures of strain selection and enhancement in Bacillus atrophaeus var. globigii, a historical biowarfare simulant.</title>
        <authorList>
            <person name="Gibbons H.S."/>
            <person name="Broomall S.M."/>
            <person name="McNew L.A."/>
            <person name="Daligault H."/>
            <person name="Chapman C."/>
            <person name="Bruce D."/>
            <person name="Karavis M."/>
            <person name="Krepps M."/>
            <person name="McGregor P.A."/>
            <person name="Hong C."/>
            <person name="Park K.H."/>
            <person name="Akmal A."/>
            <person name="Feldman A."/>
            <person name="Lin J.S."/>
            <person name="Chang W.E."/>
            <person name="Higgs B.W."/>
            <person name="Demirev P."/>
            <person name="Lindquist J."/>
            <person name="Liem A."/>
            <person name="Fochler E."/>
            <person name="Read T.D."/>
            <person name="Tapia R."/>
            <person name="Johnson S."/>
            <person name="Bishop-Lilly K.A."/>
            <person name="Detter C."/>
            <person name="Han C."/>
            <person name="Sozhamannan S."/>
            <person name="Rosenzweig C.N."/>
            <person name="Skowronski E.W."/>
        </authorList>
    </citation>
    <scope>NUCLEOTIDE SEQUENCE [LARGE SCALE GENOMIC DNA]</scope>
    <source>
        <strain evidence="4 5">Y4G10-17</strain>
    </source>
</reference>
<keyword evidence="2 4" id="KW-0808">Transferase</keyword>
<proteinExistence type="predicted"/>
<sequence>MATREVVLADIRDPQSYALGHIPGAVRLSNENLHEFILEQDQQQPVIVVCYHGVSSQGAARYLVEQGFAEVYSLDGGFTSWQQYQPDQVAQNHAGRD</sequence>
<dbReference type="Pfam" id="PF00581">
    <property type="entry name" value="Rhodanese"/>
    <property type="match status" value="1"/>
</dbReference>
<dbReference type="GO" id="GO:0005737">
    <property type="term" value="C:cytoplasm"/>
    <property type="evidence" value="ECO:0007669"/>
    <property type="project" value="InterPro"/>
</dbReference>
<evidence type="ECO:0000259" key="3">
    <source>
        <dbReference type="PROSITE" id="PS50206"/>
    </source>
</evidence>
<dbReference type="PROSITE" id="PS00380">
    <property type="entry name" value="RHODANESE_1"/>
    <property type="match status" value="1"/>
</dbReference>
<dbReference type="PROSITE" id="PS50206">
    <property type="entry name" value="RHODANESE_3"/>
    <property type="match status" value="1"/>
</dbReference>
<dbReference type="PANTHER" id="PTHR43031:SF6">
    <property type="entry name" value="THIOSULFATE SULFURTRANSFERASE GLPE"/>
    <property type="match status" value="1"/>
</dbReference>
<name>A0A432WK30_9GAMM</name>
<dbReference type="InterPro" id="IPR001763">
    <property type="entry name" value="Rhodanese-like_dom"/>
</dbReference>
<organism evidence="4 5">
    <name type="scientific">Aliidiomarina soli</name>
    <dbReference type="NCBI Taxonomy" id="1928574"/>
    <lineage>
        <taxon>Bacteria</taxon>
        <taxon>Pseudomonadati</taxon>
        <taxon>Pseudomonadota</taxon>
        <taxon>Gammaproteobacteria</taxon>
        <taxon>Alteromonadales</taxon>
        <taxon>Idiomarinaceae</taxon>
        <taxon>Aliidiomarina</taxon>
    </lineage>
</organism>
<dbReference type="EMBL" id="PIPO01000002">
    <property type="protein sequence ID" value="RUO34125.1"/>
    <property type="molecule type" value="Genomic_DNA"/>
</dbReference>
<comment type="caution">
    <text evidence="4">The sequence shown here is derived from an EMBL/GenBank/DDBJ whole genome shotgun (WGS) entry which is preliminary data.</text>
</comment>
<dbReference type="SUPFAM" id="SSF52821">
    <property type="entry name" value="Rhodanese/Cell cycle control phosphatase"/>
    <property type="match status" value="1"/>
</dbReference>
<dbReference type="CDD" id="cd01444">
    <property type="entry name" value="GlpE_ST"/>
    <property type="match status" value="1"/>
</dbReference>
<dbReference type="SMART" id="SM00450">
    <property type="entry name" value="RHOD"/>
    <property type="match status" value="1"/>
</dbReference>
<protein>
    <submittedName>
        <fullName evidence="4">Thiosulfate sulfurtransferase GlpE</fullName>
    </submittedName>
</protein>
<feature type="domain" description="Rhodanese" evidence="3">
    <location>
        <begin position="2"/>
        <end position="90"/>
    </location>
</feature>
<keyword evidence="1" id="KW-0963">Cytoplasm</keyword>
<dbReference type="AlphaFoldDB" id="A0A432WK30"/>
<dbReference type="Gene3D" id="3.40.250.10">
    <property type="entry name" value="Rhodanese-like domain"/>
    <property type="match status" value="1"/>
</dbReference>
<dbReference type="NCBIfam" id="NF001195">
    <property type="entry name" value="PRK00162.1"/>
    <property type="match status" value="1"/>
</dbReference>
<evidence type="ECO:0000256" key="2">
    <source>
        <dbReference type="ARBA" id="ARBA00022679"/>
    </source>
</evidence>
<gene>
    <name evidence="4" type="ORF">CWE14_05615</name>
</gene>
<keyword evidence="5" id="KW-1185">Reference proteome</keyword>
<dbReference type="InterPro" id="IPR023695">
    <property type="entry name" value="Thiosulf_sulfurTrfase"/>
</dbReference>
<accession>A0A432WK30</accession>
<dbReference type="InterPro" id="IPR001307">
    <property type="entry name" value="Thiosulphate_STrfase_CS"/>
</dbReference>
<dbReference type="Proteomes" id="UP000287823">
    <property type="component" value="Unassembled WGS sequence"/>
</dbReference>
<evidence type="ECO:0000313" key="4">
    <source>
        <dbReference type="EMBL" id="RUO34125.1"/>
    </source>
</evidence>